<dbReference type="GO" id="GO:0005829">
    <property type="term" value="C:cytosol"/>
    <property type="evidence" value="ECO:0007669"/>
    <property type="project" value="TreeGrafter"/>
</dbReference>
<sequence>MSSTQKTSSHRTQGVEKVAHLLCYSNMREEKGATLLACEDLSTNGLLLNENLIKRNSVILMHNDVIKIPRSEAFKCVYARPSSIFQRKTLFDPTPSSVPVDKQVGNYTVTSLTLGSGSYATVNLAYTLKSTISSPLMMYQQAACKMIKLGGRPQIDNLMREVELLRGLDHPNINRVLDVVFSDDFINLFLELSTGGDLFTYITTRDNEKIPEREAKYCSFQLMLGLQYLHNRNISHRGFLRRRDVQLDTDLKPENVLLHTPGPYPRLMIADFGLARPRAYEETLNAVGTICYMPPEAILALQTKSHGYVGIYADAWSLDTHTTLKSLSRKTNSNSNRYDSLTMCRILASPLKLDDDIWRNMPEGCYRIKETRTWTVAAKAETKRHNPRRASE</sequence>
<organism evidence="8 9">
    <name type="scientific">Clathrus columnatus</name>
    <dbReference type="NCBI Taxonomy" id="1419009"/>
    <lineage>
        <taxon>Eukaryota</taxon>
        <taxon>Fungi</taxon>
        <taxon>Dikarya</taxon>
        <taxon>Basidiomycota</taxon>
        <taxon>Agaricomycotina</taxon>
        <taxon>Agaricomycetes</taxon>
        <taxon>Phallomycetidae</taxon>
        <taxon>Phallales</taxon>
        <taxon>Clathraceae</taxon>
        <taxon>Clathrus</taxon>
    </lineage>
</organism>
<dbReference type="GO" id="GO:0004674">
    <property type="term" value="F:protein serine/threonine kinase activity"/>
    <property type="evidence" value="ECO:0007669"/>
    <property type="project" value="UniProtKB-EC"/>
</dbReference>
<dbReference type="SMART" id="SM00220">
    <property type="entry name" value="S_TKc"/>
    <property type="match status" value="1"/>
</dbReference>
<dbReference type="InterPro" id="IPR011009">
    <property type="entry name" value="Kinase-like_dom_sf"/>
</dbReference>
<dbReference type="EMBL" id="BPWL01000004">
    <property type="protein sequence ID" value="GJJ09807.1"/>
    <property type="molecule type" value="Genomic_DNA"/>
</dbReference>
<name>A0AAV5A8G8_9AGAM</name>
<dbReference type="GO" id="GO:0016020">
    <property type="term" value="C:membrane"/>
    <property type="evidence" value="ECO:0007669"/>
    <property type="project" value="TreeGrafter"/>
</dbReference>
<dbReference type="PROSITE" id="PS00107">
    <property type="entry name" value="PROTEIN_KINASE_ATP"/>
    <property type="match status" value="1"/>
</dbReference>
<dbReference type="InterPro" id="IPR017441">
    <property type="entry name" value="Protein_kinase_ATP_BS"/>
</dbReference>
<keyword evidence="9" id="KW-1185">Reference proteome</keyword>
<evidence type="ECO:0000256" key="6">
    <source>
        <dbReference type="PROSITE-ProRule" id="PRU10141"/>
    </source>
</evidence>
<comment type="caution">
    <text evidence="8">The sequence shown here is derived from an EMBL/GenBank/DDBJ whole genome shotgun (WGS) entry which is preliminary data.</text>
</comment>
<dbReference type="PROSITE" id="PS50011">
    <property type="entry name" value="PROTEIN_KINASE_DOM"/>
    <property type="match status" value="1"/>
</dbReference>
<dbReference type="Gene3D" id="2.60.200.20">
    <property type="match status" value="1"/>
</dbReference>
<dbReference type="GO" id="GO:0000045">
    <property type="term" value="P:autophagosome assembly"/>
    <property type="evidence" value="ECO:0007669"/>
    <property type="project" value="TreeGrafter"/>
</dbReference>
<feature type="binding site" evidence="6">
    <location>
        <position position="145"/>
    </location>
    <ligand>
        <name>ATP</name>
        <dbReference type="ChEBI" id="CHEBI:30616"/>
    </ligand>
</feature>
<accession>A0AAV5A8G8</accession>
<dbReference type="SUPFAM" id="SSF56112">
    <property type="entry name" value="Protein kinase-like (PK-like)"/>
    <property type="match status" value="1"/>
</dbReference>
<dbReference type="GO" id="GO:0010506">
    <property type="term" value="P:regulation of autophagy"/>
    <property type="evidence" value="ECO:0007669"/>
    <property type="project" value="InterPro"/>
</dbReference>
<evidence type="ECO:0000313" key="9">
    <source>
        <dbReference type="Proteomes" id="UP001050691"/>
    </source>
</evidence>
<dbReference type="PANTHER" id="PTHR24348">
    <property type="entry name" value="SERINE/THREONINE-PROTEIN KINASE UNC-51-RELATED"/>
    <property type="match status" value="1"/>
</dbReference>
<feature type="domain" description="Protein kinase" evidence="7">
    <location>
        <begin position="108"/>
        <end position="392"/>
    </location>
</feature>
<evidence type="ECO:0000256" key="5">
    <source>
        <dbReference type="ARBA" id="ARBA00022840"/>
    </source>
</evidence>
<protein>
    <recommendedName>
        <fullName evidence="1">non-specific serine/threonine protein kinase</fullName>
        <ecNumber evidence="1">2.7.11.1</ecNumber>
    </recommendedName>
</protein>
<dbReference type="GO" id="GO:0005776">
    <property type="term" value="C:autophagosome"/>
    <property type="evidence" value="ECO:0007669"/>
    <property type="project" value="TreeGrafter"/>
</dbReference>
<evidence type="ECO:0000313" key="8">
    <source>
        <dbReference type="EMBL" id="GJJ09807.1"/>
    </source>
</evidence>
<dbReference type="Pfam" id="PF00069">
    <property type="entry name" value="Pkinase"/>
    <property type="match status" value="1"/>
</dbReference>
<evidence type="ECO:0000256" key="4">
    <source>
        <dbReference type="ARBA" id="ARBA00022777"/>
    </source>
</evidence>
<dbReference type="Gene3D" id="1.10.510.10">
    <property type="entry name" value="Transferase(Phosphotransferase) domain 1"/>
    <property type="match status" value="1"/>
</dbReference>
<evidence type="ECO:0000256" key="1">
    <source>
        <dbReference type="ARBA" id="ARBA00012513"/>
    </source>
</evidence>
<gene>
    <name evidence="8" type="ORF">Clacol_004031</name>
</gene>
<reference evidence="8" key="1">
    <citation type="submission" date="2021-10" db="EMBL/GenBank/DDBJ databases">
        <title>De novo Genome Assembly of Clathrus columnatus (Basidiomycota, Fungi) Using Illumina and Nanopore Sequence Data.</title>
        <authorList>
            <person name="Ogiso-Tanaka E."/>
            <person name="Itagaki H."/>
            <person name="Hosoya T."/>
            <person name="Hosaka K."/>
        </authorList>
    </citation>
    <scope>NUCLEOTIDE SEQUENCE</scope>
    <source>
        <strain evidence="8">MO-923</strain>
    </source>
</reference>
<evidence type="ECO:0000259" key="7">
    <source>
        <dbReference type="PROSITE" id="PS50011"/>
    </source>
</evidence>
<keyword evidence="5 6" id="KW-0067">ATP-binding</keyword>
<dbReference type="EC" id="2.7.11.1" evidence="1"/>
<keyword evidence="2" id="KW-0808">Transferase</keyword>
<dbReference type="GO" id="GO:0000407">
    <property type="term" value="C:phagophore assembly site"/>
    <property type="evidence" value="ECO:0007669"/>
    <property type="project" value="TreeGrafter"/>
</dbReference>
<dbReference type="GO" id="GO:0005524">
    <property type="term" value="F:ATP binding"/>
    <property type="evidence" value="ECO:0007669"/>
    <property type="project" value="UniProtKB-UniRule"/>
</dbReference>
<evidence type="ECO:0000256" key="3">
    <source>
        <dbReference type="ARBA" id="ARBA00022741"/>
    </source>
</evidence>
<evidence type="ECO:0000256" key="2">
    <source>
        <dbReference type="ARBA" id="ARBA00022679"/>
    </source>
</evidence>
<dbReference type="Gene3D" id="3.30.200.20">
    <property type="entry name" value="Phosphorylase Kinase, domain 1"/>
    <property type="match status" value="1"/>
</dbReference>
<keyword evidence="3 6" id="KW-0547">Nucleotide-binding</keyword>
<dbReference type="InterPro" id="IPR008984">
    <property type="entry name" value="SMAD_FHA_dom_sf"/>
</dbReference>
<dbReference type="InterPro" id="IPR000719">
    <property type="entry name" value="Prot_kinase_dom"/>
</dbReference>
<keyword evidence="4" id="KW-0418">Kinase</keyword>
<proteinExistence type="predicted"/>
<dbReference type="AlphaFoldDB" id="A0AAV5A8G8"/>
<dbReference type="SUPFAM" id="SSF49879">
    <property type="entry name" value="SMAD/FHA domain"/>
    <property type="match status" value="1"/>
</dbReference>
<dbReference type="Proteomes" id="UP001050691">
    <property type="component" value="Unassembled WGS sequence"/>
</dbReference>
<dbReference type="PANTHER" id="PTHR24348:SF22">
    <property type="entry name" value="NON-SPECIFIC SERINE_THREONINE PROTEIN KINASE"/>
    <property type="match status" value="1"/>
</dbReference>
<dbReference type="InterPro" id="IPR045269">
    <property type="entry name" value="Atg1-like"/>
</dbReference>